<evidence type="ECO:0000313" key="2">
    <source>
        <dbReference type="EMBL" id="OYX03640.1"/>
    </source>
</evidence>
<dbReference type="Pfam" id="PF03446">
    <property type="entry name" value="NAD_binding_2"/>
    <property type="match status" value="1"/>
</dbReference>
<gene>
    <name evidence="2" type="ORF">B7Z12_09575</name>
</gene>
<reference evidence="2 3" key="1">
    <citation type="submission" date="2017-03" db="EMBL/GenBank/DDBJ databases">
        <title>Lifting the veil on microbial sulfur biogeochemistry in mining wastewaters.</title>
        <authorList>
            <person name="Kantor R.S."/>
            <person name="Colenbrander Nelson T."/>
            <person name="Marshall S."/>
            <person name="Bennett D."/>
            <person name="Apte S."/>
            <person name="Camacho D."/>
            <person name="Thomas B.C."/>
            <person name="Warren L.A."/>
            <person name="Banfield J.F."/>
        </authorList>
    </citation>
    <scope>NUCLEOTIDE SEQUENCE [LARGE SCALE GENOMIC DNA]</scope>
    <source>
        <strain evidence="2">32-67-7</strain>
    </source>
</reference>
<dbReference type="SUPFAM" id="SSF51735">
    <property type="entry name" value="NAD(P)-binding Rossmann-fold domains"/>
    <property type="match status" value="1"/>
</dbReference>
<feature type="non-terminal residue" evidence="2">
    <location>
        <position position="39"/>
    </location>
</feature>
<dbReference type="EMBL" id="NCDQ01000131">
    <property type="protein sequence ID" value="OYX03640.1"/>
    <property type="molecule type" value="Genomic_DNA"/>
</dbReference>
<sequence length="39" mass="4132">MNVSMIGLGAMGAAMVRNLLAKGVTVTVWNRSRAIVDDL</sequence>
<organism evidence="2 3">
    <name type="scientific">Caulobacter vibrioides</name>
    <name type="common">Caulobacter crescentus</name>
    <dbReference type="NCBI Taxonomy" id="155892"/>
    <lineage>
        <taxon>Bacteria</taxon>
        <taxon>Pseudomonadati</taxon>
        <taxon>Pseudomonadota</taxon>
        <taxon>Alphaproteobacteria</taxon>
        <taxon>Caulobacterales</taxon>
        <taxon>Caulobacteraceae</taxon>
        <taxon>Caulobacter</taxon>
    </lineage>
</organism>
<dbReference type="Proteomes" id="UP000215616">
    <property type="component" value="Unassembled WGS sequence"/>
</dbReference>
<dbReference type="InterPro" id="IPR006115">
    <property type="entry name" value="6PGDH_NADP-bd"/>
</dbReference>
<feature type="domain" description="6-phosphogluconate dehydrogenase NADP-binding" evidence="1">
    <location>
        <begin position="3"/>
        <end position="39"/>
    </location>
</feature>
<dbReference type="GO" id="GO:0016491">
    <property type="term" value="F:oxidoreductase activity"/>
    <property type="evidence" value="ECO:0007669"/>
    <property type="project" value="InterPro"/>
</dbReference>
<name>A0A258D6P6_CAUVI</name>
<accession>A0A258D6P6</accession>
<dbReference type="PROSITE" id="PS00895">
    <property type="entry name" value="3_HYDROXYISOBUT_DH"/>
    <property type="match status" value="1"/>
</dbReference>
<comment type="caution">
    <text evidence="2">The sequence shown here is derived from an EMBL/GenBank/DDBJ whole genome shotgun (WGS) entry which is preliminary data.</text>
</comment>
<protein>
    <recommendedName>
        <fullName evidence="1">6-phosphogluconate dehydrogenase NADP-binding domain-containing protein</fullName>
    </recommendedName>
</protein>
<dbReference type="InterPro" id="IPR036291">
    <property type="entry name" value="NAD(P)-bd_dom_sf"/>
</dbReference>
<dbReference type="GO" id="GO:0016054">
    <property type="term" value="P:organic acid catabolic process"/>
    <property type="evidence" value="ECO:0007669"/>
    <property type="project" value="UniProtKB-ARBA"/>
</dbReference>
<dbReference type="Gene3D" id="3.40.50.720">
    <property type="entry name" value="NAD(P)-binding Rossmann-like Domain"/>
    <property type="match status" value="1"/>
</dbReference>
<dbReference type="GO" id="GO:0050661">
    <property type="term" value="F:NADP binding"/>
    <property type="evidence" value="ECO:0007669"/>
    <property type="project" value="InterPro"/>
</dbReference>
<evidence type="ECO:0000259" key="1">
    <source>
        <dbReference type="Pfam" id="PF03446"/>
    </source>
</evidence>
<dbReference type="AlphaFoldDB" id="A0A258D6P6"/>
<evidence type="ECO:0000313" key="3">
    <source>
        <dbReference type="Proteomes" id="UP000215616"/>
    </source>
</evidence>
<proteinExistence type="predicted"/>
<dbReference type="InterPro" id="IPR002204">
    <property type="entry name" value="3-OH-isobutyrate_DH-rel_CS"/>
</dbReference>